<name>E3HZH4_RHOVT</name>
<evidence type="ECO:0000259" key="4">
    <source>
        <dbReference type="SMART" id="SM00382"/>
    </source>
</evidence>
<dbReference type="AlphaFoldDB" id="E3HZH4"/>
<dbReference type="SUPFAM" id="SSF52540">
    <property type="entry name" value="P-loop containing nucleoside triphosphate hydrolases"/>
    <property type="match status" value="1"/>
</dbReference>
<keyword evidence="3" id="KW-0067">ATP-binding</keyword>
<dbReference type="InterPro" id="IPR027417">
    <property type="entry name" value="P-loop_NTPase"/>
</dbReference>
<evidence type="ECO:0000256" key="1">
    <source>
        <dbReference type="ARBA" id="ARBA00006512"/>
    </source>
</evidence>
<dbReference type="InterPro" id="IPR018145">
    <property type="entry name" value="CagE_TrbE_VirB_cntrl_dom"/>
</dbReference>
<dbReference type="RefSeq" id="WP_013419405.1">
    <property type="nucleotide sequence ID" value="NC_014664.1"/>
</dbReference>
<keyword evidence="2" id="KW-0547">Nucleotide-binding</keyword>
<protein>
    <submittedName>
        <fullName evidence="5">CagE, TrbE, VirB component of type IV transporter system, conserved region</fullName>
    </submittedName>
</protein>
<dbReference type="EMBL" id="CP002292">
    <property type="protein sequence ID" value="ADP71009.1"/>
    <property type="molecule type" value="Genomic_DNA"/>
</dbReference>
<dbReference type="Pfam" id="PF03135">
    <property type="entry name" value="CagE_TrbE_VirB"/>
    <property type="match status" value="1"/>
</dbReference>
<evidence type="ECO:0000256" key="3">
    <source>
        <dbReference type="ARBA" id="ARBA00022840"/>
    </source>
</evidence>
<evidence type="ECO:0000313" key="6">
    <source>
        <dbReference type="Proteomes" id="UP000001399"/>
    </source>
</evidence>
<dbReference type="GO" id="GO:0005524">
    <property type="term" value="F:ATP binding"/>
    <property type="evidence" value="ECO:0007669"/>
    <property type="project" value="UniProtKB-KW"/>
</dbReference>
<dbReference type="PANTHER" id="PTHR30121">
    <property type="entry name" value="UNCHARACTERIZED PROTEIN YJGR-RELATED"/>
    <property type="match status" value="1"/>
</dbReference>
<dbReference type="eggNOG" id="COG3451">
    <property type="taxonomic scope" value="Bacteria"/>
</dbReference>
<dbReference type="STRING" id="648757.Rvan_1762"/>
<gene>
    <name evidence="5" type="ordered locus">Rvan_1762</name>
</gene>
<dbReference type="InterPro" id="IPR003593">
    <property type="entry name" value="AAA+_ATPase"/>
</dbReference>
<evidence type="ECO:0000313" key="5">
    <source>
        <dbReference type="EMBL" id="ADP71009.1"/>
    </source>
</evidence>
<dbReference type="KEGG" id="rva:Rvan_1762"/>
<dbReference type="OrthoDB" id="9816422at2"/>
<evidence type="ECO:0000256" key="2">
    <source>
        <dbReference type="ARBA" id="ARBA00022741"/>
    </source>
</evidence>
<accession>E3HZH4</accession>
<feature type="domain" description="AAA+ ATPase" evidence="4">
    <location>
        <begin position="457"/>
        <end position="712"/>
    </location>
</feature>
<dbReference type="SMART" id="SM00382">
    <property type="entry name" value="AAA"/>
    <property type="match status" value="1"/>
</dbReference>
<dbReference type="HOGENOM" id="CLU_008341_1_0_5"/>
<dbReference type="NCBIfam" id="NF010404">
    <property type="entry name" value="PRK13830.1"/>
    <property type="match status" value="1"/>
</dbReference>
<keyword evidence="6" id="KW-1185">Reference proteome</keyword>
<reference evidence="6" key="1">
    <citation type="journal article" date="2011" name="J. Bacteriol.">
        <title>Genome sequences of eight morphologically diverse alphaproteobacteria.</title>
        <authorList>
            <consortium name="US DOE Joint Genome Institute"/>
            <person name="Brown P.J."/>
            <person name="Kysela D.T."/>
            <person name="Buechlein A."/>
            <person name="Hemmerich C."/>
            <person name="Brun Y.V."/>
        </authorList>
    </citation>
    <scope>NUCLEOTIDE SEQUENCE [LARGE SCALE GENOMIC DNA]</scope>
    <source>
        <strain evidence="6">ATCC 17100 / ATH 3.1.1 / DSM 162 / LMG 4299</strain>
    </source>
</reference>
<comment type="similarity">
    <text evidence="1">Belongs to the TrbE/VirB4 family.</text>
</comment>
<dbReference type="PANTHER" id="PTHR30121:SF12">
    <property type="entry name" value="TYPE IV SECRETION SYSTEM PROTEIN CAGE"/>
    <property type="match status" value="1"/>
</dbReference>
<dbReference type="Gene3D" id="3.40.50.300">
    <property type="entry name" value="P-loop containing nucleotide triphosphate hydrolases"/>
    <property type="match status" value="2"/>
</dbReference>
<sequence>MLRLKQFRDRAKGTADLLNYASLIGDGLVLCKDGSLLAGFLYRGPDSQSATPAELNYVTSRINASLARLGSGFALWIDAVRLPAAAYPETDASHFPDPVTVAIDAERRGQFLSEGAHFETEYALLVAYTPPLRRTTKIADLIYDDDPKAEPESPGDRQIKIFERVLRDLEDGLSDILRLRRMKAYRVSDESGRSHLQDELINYVSFAVTGHLSPLNVPPCPMYCDAWLGGQELYGGDTPKIGEHFIAAVAIEGFPAESYPNMLARLETLAIAFRFSSRFIPLDAHESLGLLRAYRRKWRQWMRGFFAQVFRTEGGVVNEDAALMAAQAEDAITDASSALVAFGYYTPVLILMGENRDALLDEARLVARELRREGFASRVETVNTLEAFLGSLPAHTVPNVRRPLVHSLNLADLMPASSIWPGLPVCPSPLFPEGSPPLLYGATTGSTPFRLNLHVGDVGHTLIFGPTGAGKSTLLALIAAQFRRYRHARITVFDKGRSLFALAHAVGAQHYDLAGDTASPGLCPLGKLETASDVAFAEDWLATCYELQQGSAPTPRQKEEIHRAVRLMRETKSGEGRSLTDFIATVQDKDIRAALGTYTIEGALGHLLDARSDGIEPASFTVFEIEELMALGDKNLIPVLLYLFRHFERSLTGAPALLLLDEAWVMLGHPVFREKIREWLKVLRKANCAVVLATQSLSDAARSGILDVLLESCPTRILLPNEEADKGGSGAMPGPLDLYRLIGLNETEIALLKGAVKKRHYYYTSPEGRRLFELGLGPVALAFTAVSSREDVARVRALIEGHGQDWPRAWLAERGLDPNDILGPAEEGLNEKAA</sequence>
<dbReference type="InterPro" id="IPR051162">
    <property type="entry name" value="T4SS_component"/>
</dbReference>
<dbReference type="Proteomes" id="UP000001399">
    <property type="component" value="Chromosome"/>
</dbReference>
<proteinExistence type="inferred from homology"/>
<organism evidence="5 6">
    <name type="scientific">Rhodomicrobium vannielii (strain ATCC 17100 / DSM 162 / LMG 4299 / NCIMB 10020 / ATH 3.1.1)</name>
    <dbReference type="NCBI Taxonomy" id="648757"/>
    <lineage>
        <taxon>Bacteria</taxon>
        <taxon>Pseudomonadati</taxon>
        <taxon>Pseudomonadota</taxon>
        <taxon>Alphaproteobacteria</taxon>
        <taxon>Hyphomicrobiales</taxon>
        <taxon>Hyphomicrobiaceae</taxon>
        <taxon>Rhodomicrobium</taxon>
    </lineage>
</organism>